<evidence type="ECO:0000313" key="2">
    <source>
        <dbReference type="EMBL" id="CAH1989291.1"/>
    </source>
</evidence>
<sequence>MISLFASYRREKAKVKKHLGTGKGSQEIYQSTWFAYEALAFLGDRDNPRKRLNSMAVDIDVVSNSVSRNDKNDSVKESDMPRESISHSQPPKKKRSYTEPRENNKKIEMLKPSTY</sequence>
<feature type="compositionally biased region" description="Basic and acidic residues" evidence="1">
    <location>
        <begin position="96"/>
        <end position="109"/>
    </location>
</feature>
<comment type="caution">
    <text evidence="2">The sequence shown here is derived from an EMBL/GenBank/DDBJ whole genome shotgun (WGS) entry which is preliminary data.</text>
</comment>
<organism evidence="2 3">
    <name type="scientific">Acanthoscelides obtectus</name>
    <name type="common">Bean weevil</name>
    <name type="synonym">Bruchus obtectus</name>
    <dbReference type="NCBI Taxonomy" id="200917"/>
    <lineage>
        <taxon>Eukaryota</taxon>
        <taxon>Metazoa</taxon>
        <taxon>Ecdysozoa</taxon>
        <taxon>Arthropoda</taxon>
        <taxon>Hexapoda</taxon>
        <taxon>Insecta</taxon>
        <taxon>Pterygota</taxon>
        <taxon>Neoptera</taxon>
        <taxon>Endopterygota</taxon>
        <taxon>Coleoptera</taxon>
        <taxon>Polyphaga</taxon>
        <taxon>Cucujiformia</taxon>
        <taxon>Chrysomeloidea</taxon>
        <taxon>Chrysomelidae</taxon>
        <taxon>Bruchinae</taxon>
        <taxon>Bruchini</taxon>
        <taxon>Acanthoscelides</taxon>
    </lineage>
</organism>
<feature type="region of interest" description="Disordered" evidence="1">
    <location>
        <begin position="63"/>
        <end position="115"/>
    </location>
</feature>
<proteinExistence type="predicted"/>
<dbReference type="EMBL" id="CAKOFQ010007060">
    <property type="protein sequence ID" value="CAH1989291.1"/>
    <property type="molecule type" value="Genomic_DNA"/>
</dbReference>
<evidence type="ECO:0000313" key="3">
    <source>
        <dbReference type="Proteomes" id="UP001152888"/>
    </source>
</evidence>
<accession>A0A9P0L2C3</accession>
<name>A0A9P0L2C3_ACAOB</name>
<evidence type="ECO:0000256" key="1">
    <source>
        <dbReference type="SAM" id="MobiDB-lite"/>
    </source>
</evidence>
<reference evidence="2" key="1">
    <citation type="submission" date="2022-03" db="EMBL/GenBank/DDBJ databases">
        <authorList>
            <person name="Sayadi A."/>
        </authorList>
    </citation>
    <scope>NUCLEOTIDE SEQUENCE</scope>
</reference>
<gene>
    <name evidence="2" type="ORF">ACAOBT_LOCUS18935</name>
</gene>
<dbReference type="Proteomes" id="UP001152888">
    <property type="component" value="Unassembled WGS sequence"/>
</dbReference>
<dbReference type="AlphaFoldDB" id="A0A9P0L2C3"/>
<protein>
    <submittedName>
        <fullName evidence="2">Uncharacterized protein</fullName>
    </submittedName>
</protein>
<dbReference type="OrthoDB" id="7408914at2759"/>
<keyword evidence="3" id="KW-1185">Reference proteome</keyword>
<feature type="compositionally biased region" description="Basic and acidic residues" evidence="1">
    <location>
        <begin position="68"/>
        <end position="85"/>
    </location>
</feature>